<evidence type="ECO:0000313" key="2">
    <source>
        <dbReference type="Proteomes" id="UP001197247"/>
    </source>
</evidence>
<dbReference type="RefSeq" id="WP_214159104.1">
    <property type="nucleotide sequence ID" value="NZ_JAHBAY010000012.1"/>
</dbReference>
<dbReference type="InterPro" id="IPR036291">
    <property type="entry name" value="NAD(P)-bd_dom_sf"/>
</dbReference>
<sequence length="62" mass="6316">MGGAFGPALEANPGPGVMLGNMYPVTATQPEDQSNAVLFLASDESRYVTALAMTVDAGATQL</sequence>
<name>A0ABS5TN27_9ACTN</name>
<reference evidence="1 2" key="1">
    <citation type="submission" date="2021-05" db="EMBL/GenBank/DDBJ databases">
        <title>Kineosporia and Streptomyces sp. nov. two new marine actinobacteria isolated from Coral.</title>
        <authorList>
            <person name="Buangrab K."/>
            <person name="Sutthacheep M."/>
            <person name="Yeemin T."/>
            <person name="Harunari E."/>
            <person name="Igarashi Y."/>
            <person name="Kanchanasin P."/>
            <person name="Tanasupawat S."/>
            <person name="Phongsopitanun W."/>
        </authorList>
    </citation>
    <scope>NUCLEOTIDE SEQUENCE [LARGE SCALE GENOMIC DNA]</scope>
    <source>
        <strain evidence="1 2">J2-2</strain>
    </source>
</reference>
<organism evidence="1 2">
    <name type="scientific">Kineosporia corallincola</name>
    <dbReference type="NCBI Taxonomy" id="2835133"/>
    <lineage>
        <taxon>Bacteria</taxon>
        <taxon>Bacillati</taxon>
        <taxon>Actinomycetota</taxon>
        <taxon>Actinomycetes</taxon>
        <taxon>Kineosporiales</taxon>
        <taxon>Kineosporiaceae</taxon>
        <taxon>Kineosporia</taxon>
    </lineage>
</organism>
<keyword evidence="2" id="KW-1185">Reference proteome</keyword>
<dbReference type="Proteomes" id="UP001197247">
    <property type="component" value="Unassembled WGS sequence"/>
</dbReference>
<dbReference type="SUPFAM" id="SSF51735">
    <property type="entry name" value="NAD(P)-binding Rossmann-fold domains"/>
    <property type="match status" value="1"/>
</dbReference>
<evidence type="ECO:0000313" key="1">
    <source>
        <dbReference type="EMBL" id="MBT0772500.1"/>
    </source>
</evidence>
<dbReference type="EMBL" id="JAHBAY010000012">
    <property type="protein sequence ID" value="MBT0772500.1"/>
    <property type="molecule type" value="Genomic_DNA"/>
</dbReference>
<dbReference type="InterPro" id="IPR002347">
    <property type="entry name" value="SDR_fam"/>
</dbReference>
<proteinExistence type="predicted"/>
<dbReference type="Gene3D" id="3.40.50.720">
    <property type="entry name" value="NAD(P)-binding Rossmann-like Domain"/>
    <property type="match status" value="1"/>
</dbReference>
<dbReference type="Pfam" id="PF13561">
    <property type="entry name" value="adh_short_C2"/>
    <property type="match status" value="1"/>
</dbReference>
<protein>
    <submittedName>
        <fullName evidence="1">SDR family oxidoreductase</fullName>
    </submittedName>
</protein>
<accession>A0ABS5TN27</accession>
<gene>
    <name evidence="1" type="ORF">KIH74_26375</name>
</gene>
<comment type="caution">
    <text evidence="1">The sequence shown here is derived from an EMBL/GenBank/DDBJ whole genome shotgun (WGS) entry which is preliminary data.</text>
</comment>